<organism evidence="2 3">
    <name type="scientific">Chryseobacterium metallicongregator</name>
    <dbReference type="NCBI Taxonomy" id="3073042"/>
    <lineage>
        <taxon>Bacteria</taxon>
        <taxon>Pseudomonadati</taxon>
        <taxon>Bacteroidota</taxon>
        <taxon>Flavobacteriia</taxon>
        <taxon>Flavobacteriales</taxon>
        <taxon>Weeksellaceae</taxon>
        <taxon>Chryseobacterium group</taxon>
        <taxon>Chryseobacterium</taxon>
    </lineage>
</organism>
<accession>A0ABU1E8J7</accession>
<gene>
    <name evidence="2" type="ORF">REB14_18350</name>
</gene>
<sequence>MYQTLTFLHSLTRWLVLISLTYAVYRSFKGYYSDREFTGRDNAVRHWTATIAHIQLVIGMVFYIKSPVIKYFWKNFKEAKDSFEHLFFGMIHISLMIIAIIIITIGSALAKRRSSDNEKFKTVGIWFSIALIIIFIAIPWPFSPFVNRPYFR</sequence>
<feature type="transmembrane region" description="Helical" evidence="1">
    <location>
        <begin position="86"/>
        <end position="110"/>
    </location>
</feature>
<evidence type="ECO:0000313" key="2">
    <source>
        <dbReference type="EMBL" id="MDR4954144.1"/>
    </source>
</evidence>
<comment type="caution">
    <text evidence="2">The sequence shown here is derived from an EMBL/GenBank/DDBJ whole genome shotgun (WGS) entry which is preliminary data.</text>
</comment>
<keyword evidence="1" id="KW-0812">Transmembrane</keyword>
<protein>
    <recommendedName>
        <fullName evidence="4">Cytochrome B</fullName>
    </recommendedName>
</protein>
<name>A0ABU1E8J7_9FLAO</name>
<feature type="transmembrane region" description="Helical" evidence="1">
    <location>
        <begin position="46"/>
        <end position="66"/>
    </location>
</feature>
<dbReference type="Proteomes" id="UP001260959">
    <property type="component" value="Unassembled WGS sequence"/>
</dbReference>
<evidence type="ECO:0000256" key="1">
    <source>
        <dbReference type="SAM" id="Phobius"/>
    </source>
</evidence>
<feature type="transmembrane region" description="Helical" evidence="1">
    <location>
        <begin position="6"/>
        <end position="25"/>
    </location>
</feature>
<dbReference type="RefSeq" id="WP_309522927.1">
    <property type="nucleotide sequence ID" value="NZ_JAVIXS010000020.1"/>
</dbReference>
<dbReference type="EMBL" id="JAVIXS010000020">
    <property type="protein sequence ID" value="MDR4954144.1"/>
    <property type="molecule type" value="Genomic_DNA"/>
</dbReference>
<keyword evidence="1" id="KW-1133">Transmembrane helix</keyword>
<feature type="transmembrane region" description="Helical" evidence="1">
    <location>
        <begin position="122"/>
        <end position="142"/>
    </location>
</feature>
<evidence type="ECO:0008006" key="4">
    <source>
        <dbReference type="Google" id="ProtNLM"/>
    </source>
</evidence>
<reference evidence="2 3" key="1">
    <citation type="submission" date="2023-08" db="EMBL/GenBank/DDBJ databases">
        <authorList>
            <person name="Maltman C."/>
        </authorList>
    </citation>
    <scope>NUCLEOTIDE SEQUENCE [LARGE SCALE GENOMIC DNA]</scope>
    <source>
        <strain evidence="2 3">ES2</strain>
    </source>
</reference>
<keyword evidence="1" id="KW-0472">Membrane</keyword>
<evidence type="ECO:0000313" key="3">
    <source>
        <dbReference type="Proteomes" id="UP001260959"/>
    </source>
</evidence>
<keyword evidence="3" id="KW-1185">Reference proteome</keyword>
<proteinExistence type="predicted"/>